<evidence type="ECO:0000313" key="3">
    <source>
        <dbReference type="Proteomes" id="UP001303324"/>
    </source>
</evidence>
<reference evidence="2 3" key="1">
    <citation type="submission" date="2023-09" db="EMBL/GenBank/DDBJ databases">
        <title>Microbial mechanism of fulvic acid promoting antimony reduction mineralization in rice fields.</title>
        <authorList>
            <person name="Chen G."/>
            <person name="Lan J."/>
        </authorList>
    </citation>
    <scope>NUCLEOTIDE SEQUENCE [LARGE SCALE GENOMIC DNA]</scope>
    <source>
        <strain evidence="2 3">PS1</strain>
    </source>
</reference>
<dbReference type="InterPro" id="IPR027417">
    <property type="entry name" value="P-loop_NTPase"/>
</dbReference>
<dbReference type="EMBL" id="CP134494">
    <property type="protein sequence ID" value="WNF24625.1"/>
    <property type="molecule type" value="Genomic_DNA"/>
</dbReference>
<dbReference type="Proteomes" id="UP001303324">
    <property type="component" value="Chromosome"/>
</dbReference>
<gene>
    <name evidence="2" type="ORF">RH061_09120</name>
</gene>
<sequence>MDFAEKLMKEIHSAIGQNKRFILGVDGLSRSGKTTLVKRLGSMLDSKDIQNLIIHIDDHIVERKSRYNTGQDEWREYYYLQWDIESLKEILFEKLISSSELKLPYYDNYLDRHEYKNLNIADKKVIFVEGIFLLRKEWSSFFDFTVFLDCPREVRFSRESMKTQQNIEKFTKRYWKAEDFYMKKVRPIEKAQLVLSCDKLVKE</sequence>
<evidence type="ECO:0000259" key="1">
    <source>
        <dbReference type="Pfam" id="PF00485"/>
    </source>
</evidence>
<dbReference type="RefSeq" id="WP_311075539.1">
    <property type="nucleotide sequence ID" value="NZ_CP134494.1"/>
</dbReference>
<keyword evidence="2" id="KW-0808">Transferase</keyword>
<organism evidence="2 3">
    <name type="scientific">Mesobacillus jeotgali</name>
    <dbReference type="NCBI Taxonomy" id="129985"/>
    <lineage>
        <taxon>Bacteria</taxon>
        <taxon>Bacillati</taxon>
        <taxon>Bacillota</taxon>
        <taxon>Bacilli</taxon>
        <taxon>Bacillales</taxon>
        <taxon>Bacillaceae</taxon>
        <taxon>Mesobacillus</taxon>
    </lineage>
</organism>
<dbReference type="InterPro" id="IPR006083">
    <property type="entry name" value="PRK/URK"/>
</dbReference>
<dbReference type="NCBIfam" id="NF005807">
    <property type="entry name" value="PRK07667.1"/>
    <property type="match status" value="1"/>
</dbReference>
<accession>A0ABY9VPN8</accession>
<dbReference type="PANTHER" id="PTHR10285">
    <property type="entry name" value="URIDINE KINASE"/>
    <property type="match status" value="1"/>
</dbReference>
<dbReference type="Gene3D" id="3.40.50.300">
    <property type="entry name" value="P-loop containing nucleotide triphosphate hydrolases"/>
    <property type="match status" value="1"/>
</dbReference>
<protein>
    <submittedName>
        <fullName evidence="2">Kinase</fullName>
    </submittedName>
</protein>
<dbReference type="Pfam" id="PF00485">
    <property type="entry name" value="PRK"/>
    <property type="match status" value="1"/>
</dbReference>
<keyword evidence="3" id="KW-1185">Reference proteome</keyword>
<keyword evidence="2" id="KW-0418">Kinase</keyword>
<feature type="domain" description="Phosphoribulokinase/uridine kinase" evidence="1">
    <location>
        <begin position="22"/>
        <end position="158"/>
    </location>
</feature>
<proteinExistence type="predicted"/>
<evidence type="ECO:0000313" key="2">
    <source>
        <dbReference type="EMBL" id="WNF24625.1"/>
    </source>
</evidence>
<name>A0ABY9VPN8_9BACI</name>
<dbReference type="GO" id="GO:0016301">
    <property type="term" value="F:kinase activity"/>
    <property type="evidence" value="ECO:0007669"/>
    <property type="project" value="UniProtKB-KW"/>
</dbReference>
<dbReference type="SUPFAM" id="SSF52540">
    <property type="entry name" value="P-loop containing nucleoside triphosphate hydrolases"/>
    <property type="match status" value="1"/>
</dbReference>